<evidence type="ECO:0000313" key="2">
    <source>
        <dbReference type="Proteomes" id="UP000019202"/>
    </source>
</evidence>
<keyword evidence="2" id="KW-1185">Reference proteome</keyword>
<sequence>MLFFMMLISNVVMTYLYLKIISFQYNSYEKIFISPIYDSLYWAG</sequence>
<proteinExistence type="predicted"/>
<dbReference type="AlphaFoldDB" id="W1IYP5"/>
<gene>
    <name evidence="1" type="ORF">XSR1_260042</name>
</gene>
<comment type="caution">
    <text evidence="1">The sequence shown here is derived from an EMBL/GenBank/DDBJ whole genome shotgun (WGS) entry which is preliminary data.</text>
</comment>
<dbReference type="EMBL" id="CBXF010000084">
    <property type="protein sequence ID" value="CDL82933.1"/>
    <property type="molecule type" value="Genomic_DNA"/>
</dbReference>
<accession>W1IYP5</accession>
<protein>
    <submittedName>
        <fullName evidence="1">Uncharacterized protein</fullName>
    </submittedName>
</protein>
<evidence type="ECO:0000313" key="1">
    <source>
        <dbReference type="EMBL" id="CDL82933.1"/>
    </source>
</evidence>
<dbReference type="Proteomes" id="UP000019202">
    <property type="component" value="Unassembled WGS sequence"/>
</dbReference>
<organism evidence="1 2">
    <name type="scientific">Xenorhabdus szentirmaii DSM 16338</name>
    <dbReference type="NCBI Taxonomy" id="1427518"/>
    <lineage>
        <taxon>Bacteria</taxon>
        <taxon>Pseudomonadati</taxon>
        <taxon>Pseudomonadota</taxon>
        <taxon>Gammaproteobacteria</taxon>
        <taxon>Enterobacterales</taxon>
        <taxon>Morganellaceae</taxon>
        <taxon>Xenorhabdus</taxon>
    </lineage>
</organism>
<name>W1IYP5_9GAMM</name>
<reference evidence="1" key="1">
    <citation type="submission" date="2013-11" db="EMBL/GenBank/DDBJ databases">
        <title>Draft genome sequence and annotation of the entomopathogenic bacteria, Xenorhabdus cabanillasi strain JM26 and Xenorhabdus szentirmai strain DSM 16338.</title>
        <authorList>
            <person name="Gualtieri M."/>
            <person name="Ogier J.C."/>
            <person name="Pages S."/>
            <person name="Givaudan A."/>
            <person name="Gaudriault S."/>
        </authorList>
    </citation>
    <scope>NUCLEOTIDE SEQUENCE [LARGE SCALE GENOMIC DNA]</scope>
    <source>
        <strain evidence="1">DSM 16338</strain>
    </source>
</reference>